<keyword evidence="3" id="KW-0540">Nuclease</keyword>
<feature type="domain" description="Endonuclease/exonuclease/phosphatase" evidence="2">
    <location>
        <begin position="60"/>
        <end position="282"/>
    </location>
</feature>
<proteinExistence type="predicted"/>
<evidence type="ECO:0000313" key="3">
    <source>
        <dbReference type="EMBL" id="PZR03917.1"/>
    </source>
</evidence>
<dbReference type="SUPFAM" id="SSF56219">
    <property type="entry name" value="DNase I-like"/>
    <property type="match status" value="1"/>
</dbReference>
<feature type="compositionally biased region" description="Pro residues" evidence="1">
    <location>
        <begin position="7"/>
        <end position="21"/>
    </location>
</feature>
<feature type="region of interest" description="Disordered" evidence="1">
    <location>
        <begin position="1"/>
        <end position="21"/>
    </location>
</feature>
<dbReference type="InterPro" id="IPR036691">
    <property type="entry name" value="Endo/exonu/phosph_ase_sf"/>
</dbReference>
<sequence>MWLSCAPPAPAPEGGEPPTPEPLRIRAATFNTERFFDTVCQSGNCGAGAYEEVPTQAVFDARVIQVATAMNGFGAGLISLQEIETQAVVDALLPRVMNSTPYAVLGEIGGTATVDVAVFSKWPLDEVVKHRGELLTRPDGSRTSFSRELLEVHVTVEGKRVIFFSAHFRSKNNDDPGRRLAEAQATRRIIDAAAAANPGALVILGGDLNDTPGSEPIDALEVDGLLRAAADLPVADQGTYVYGGQSQAIDHLFHAATSAAALVPRSARVWKEGSRGFAGSDHRALTAEWEFEP</sequence>
<dbReference type="Gene3D" id="3.60.10.10">
    <property type="entry name" value="Endonuclease/exonuclease/phosphatase"/>
    <property type="match status" value="1"/>
</dbReference>
<evidence type="ECO:0000256" key="1">
    <source>
        <dbReference type="SAM" id="MobiDB-lite"/>
    </source>
</evidence>
<comment type="caution">
    <text evidence="3">The sequence shown here is derived from an EMBL/GenBank/DDBJ whole genome shotgun (WGS) entry which is preliminary data.</text>
</comment>
<dbReference type="InterPro" id="IPR005135">
    <property type="entry name" value="Endo/exonuclease/phosphatase"/>
</dbReference>
<dbReference type="Proteomes" id="UP000249061">
    <property type="component" value="Unassembled WGS sequence"/>
</dbReference>
<reference evidence="3 4" key="1">
    <citation type="submission" date="2017-08" db="EMBL/GenBank/DDBJ databases">
        <title>Infants hospitalized years apart are colonized by the same room-sourced microbial strains.</title>
        <authorList>
            <person name="Brooks B."/>
            <person name="Olm M.R."/>
            <person name="Firek B.A."/>
            <person name="Baker R."/>
            <person name="Thomas B.C."/>
            <person name="Morowitz M.J."/>
            <person name="Banfield J.F."/>
        </authorList>
    </citation>
    <scope>NUCLEOTIDE SEQUENCE [LARGE SCALE GENOMIC DNA]</scope>
    <source>
        <strain evidence="3">S2_003_000_R2_14</strain>
    </source>
</reference>
<dbReference type="EMBL" id="QFQP01000068">
    <property type="protein sequence ID" value="PZR03917.1"/>
    <property type="molecule type" value="Genomic_DNA"/>
</dbReference>
<organism evidence="3 4">
    <name type="scientific">Archangium gephyra</name>
    <dbReference type="NCBI Taxonomy" id="48"/>
    <lineage>
        <taxon>Bacteria</taxon>
        <taxon>Pseudomonadati</taxon>
        <taxon>Myxococcota</taxon>
        <taxon>Myxococcia</taxon>
        <taxon>Myxococcales</taxon>
        <taxon>Cystobacterineae</taxon>
        <taxon>Archangiaceae</taxon>
        <taxon>Archangium</taxon>
    </lineage>
</organism>
<dbReference type="PANTHER" id="PTHR42834">
    <property type="entry name" value="ENDONUCLEASE/EXONUCLEASE/PHOSPHATASE FAMILY PROTEIN (AFU_ORTHOLOGUE AFUA_3G09210)"/>
    <property type="match status" value="1"/>
</dbReference>
<name>A0A2W5SQG8_9BACT</name>
<dbReference type="PANTHER" id="PTHR42834:SF1">
    <property type="entry name" value="ENDONUCLEASE_EXONUCLEASE_PHOSPHATASE FAMILY PROTEIN (AFU_ORTHOLOGUE AFUA_3G09210)"/>
    <property type="match status" value="1"/>
</dbReference>
<keyword evidence="3" id="KW-0255">Endonuclease</keyword>
<keyword evidence="3" id="KW-0378">Hydrolase</keyword>
<protein>
    <submittedName>
        <fullName evidence="3">Endonuclease</fullName>
    </submittedName>
</protein>
<evidence type="ECO:0000313" key="4">
    <source>
        <dbReference type="Proteomes" id="UP000249061"/>
    </source>
</evidence>
<dbReference type="GO" id="GO:0004519">
    <property type="term" value="F:endonuclease activity"/>
    <property type="evidence" value="ECO:0007669"/>
    <property type="project" value="UniProtKB-KW"/>
</dbReference>
<gene>
    <name evidence="3" type="ORF">DI536_35190</name>
</gene>
<evidence type="ECO:0000259" key="2">
    <source>
        <dbReference type="Pfam" id="PF03372"/>
    </source>
</evidence>
<dbReference type="AlphaFoldDB" id="A0A2W5SQG8"/>
<dbReference type="Pfam" id="PF03372">
    <property type="entry name" value="Exo_endo_phos"/>
    <property type="match status" value="1"/>
</dbReference>
<accession>A0A2W5SQG8</accession>